<feature type="domain" description="Rhodanese" evidence="2">
    <location>
        <begin position="30"/>
        <end position="131"/>
    </location>
</feature>
<dbReference type="Gene3D" id="3.90.190.10">
    <property type="entry name" value="Protein tyrosine phosphatase superfamily"/>
    <property type="match status" value="1"/>
</dbReference>
<dbReference type="GO" id="GO:0001691">
    <property type="term" value="F:pseudophosphatase activity"/>
    <property type="evidence" value="ECO:0007669"/>
    <property type="project" value="TreeGrafter"/>
</dbReference>
<evidence type="ECO:0000259" key="2">
    <source>
        <dbReference type="PROSITE" id="PS50206"/>
    </source>
</evidence>
<dbReference type="InterPro" id="IPR036873">
    <property type="entry name" value="Rhodanese-like_dom_sf"/>
</dbReference>
<dbReference type="Gene3D" id="3.40.250.10">
    <property type="entry name" value="Rhodanese-like domain"/>
    <property type="match status" value="1"/>
</dbReference>
<dbReference type="SUPFAM" id="SSF52799">
    <property type="entry name" value="(Phosphotyrosine protein) phosphatases II"/>
    <property type="match status" value="1"/>
</dbReference>
<dbReference type="PROSITE" id="PS50206">
    <property type="entry name" value="RHODANESE_3"/>
    <property type="match status" value="1"/>
</dbReference>
<dbReference type="GO" id="GO:0004864">
    <property type="term" value="F:protein phosphatase inhibitor activity"/>
    <property type="evidence" value="ECO:0007669"/>
    <property type="project" value="TreeGrafter"/>
</dbReference>
<name>A0A1D1VDJ4_RAMVA</name>
<dbReference type="SUPFAM" id="SSF52821">
    <property type="entry name" value="Rhodanese/Cell cycle control phosphatase"/>
    <property type="match status" value="1"/>
</dbReference>
<dbReference type="InterPro" id="IPR001763">
    <property type="entry name" value="Rhodanese-like_dom"/>
</dbReference>
<evidence type="ECO:0000313" key="3">
    <source>
        <dbReference type="EMBL" id="GAU96943.1"/>
    </source>
</evidence>
<dbReference type="EMBL" id="BDGG01000003">
    <property type="protein sequence ID" value="GAU96943.1"/>
    <property type="molecule type" value="Genomic_DNA"/>
</dbReference>
<dbReference type="InterPro" id="IPR053272">
    <property type="entry name" value="STY_interacting-like"/>
</dbReference>
<dbReference type="PANTHER" id="PTHR46659">
    <property type="entry name" value="SERINE/THREONINE/TYROSINE-INTERACTING-LIKE PROTEIN 1"/>
    <property type="match status" value="1"/>
</dbReference>
<evidence type="ECO:0000256" key="1">
    <source>
        <dbReference type="SAM" id="MobiDB-lite"/>
    </source>
</evidence>
<gene>
    <name evidence="3" type="primary">RvY_08309-1</name>
    <name evidence="3" type="synonym">RvY_08309.1</name>
    <name evidence="3" type="ORF">RvY_08309</name>
</gene>
<feature type="compositionally biased region" description="Basic and acidic residues" evidence="1">
    <location>
        <begin position="313"/>
        <end position="322"/>
    </location>
</feature>
<comment type="caution">
    <text evidence="3">The sequence shown here is derived from an EMBL/GenBank/DDBJ whole genome shotgun (WGS) entry which is preliminary data.</text>
</comment>
<proteinExistence type="predicted"/>
<feature type="region of interest" description="Disordered" evidence="1">
    <location>
        <begin position="312"/>
        <end position="333"/>
    </location>
</feature>
<dbReference type="AlphaFoldDB" id="A0A1D1VDJ4"/>
<dbReference type="GO" id="GO:0062030">
    <property type="term" value="P:negative regulation of stress granule assembly"/>
    <property type="evidence" value="ECO:0007669"/>
    <property type="project" value="TreeGrafter"/>
</dbReference>
<organism evidence="3 4">
    <name type="scientific">Ramazzottius varieornatus</name>
    <name type="common">Water bear</name>
    <name type="synonym">Tardigrade</name>
    <dbReference type="NCBI Taxonomy" id="947166"/>
    <lineage>
        <taxon>Eukaryota</taxon>
        <taxon>Metazoa</taxon>
        <taxon>Ecdysozoa</taxon>
        <taxon>Tardigrada</taxon>
        <taxon>Eutardigrada</taxon>
        <taxon>Parachela</taxon>
        <taxon>Hypsibioidea</taxon>
        <taxon>Ramazzottiidae</taxon>
        <taxon>Ramazzottius</taxon>
    </lineage>
</organism>
<keyword evidence="4" id="KW-1185">Reference proteome</keyword>
<dbReference type="GO" id="GO:0005739">
    <property type="term" value="C:mitochondrion"/>
    <property type="evidence" value="ECO:0007669"/>
    <property type="project" value="TreeGrafter"/>
</dbReference>
<sequence>MNWMQLTDLYNRLNRTWDRTVCLSRPHYMLILDARPKNEYEEGHLPTAKRVVKATDGSWRVTGGWEDITNKETIVVYDMSTSHASPAGLPGPLSEAASFVWRQLKGSRNQSRIYLLNGGFERFTEYYPNCKSYQATYTIGELGKLQVLPLHVPLMMVDLAGKLFYCPADGLAADRVAHMLCDIDAHVNCTPYRDGAFGFAPDEKAYVYRCSIDNQPDMTDGAVTANLKELYNVCHFIHEHLRDERNVLVYGQRGDTMAAAVLVAFLIKYDLLEVEDALRVVKRVHPLAVIDETSRACLEAFRQKLSSDPSCFTKEELTDHGESTPLPSQEPTATIEADNKRSLVASIVKELIPEFDRKKADEARGRSSGFTEADSQIVLNIINEGQREAAAADLLVAPPWKNAPTEQHPAATADGEMVDIVVREDKAVLKEEDGKSRKAGMAVQAVWSATKELSVSRQDIRRFEEETLWKMLHHDRVNPPVFSNVLAVPPTNSLKSQVPLELPRLNEPDSNVILPQSKQPAVDLPDQTSLSQ</sequence>
<dbReference type="OrthoDB" id="10252009at2759"/>
<dbReference type="PANTHER" id="PTHR46659:SF1">
    <property type="entry name" value="SERINE_THREONINE_TYROSINE-INTERACTING-LIKE PROTEIN 1"/>
    <property type="match status" value="1"/>
</dbReference>
<dbReference type="STRING" id="947166.A0A1D1VDJ4"/>
<dbReference type="Pfam" id="PF00581">
    <property type="entry name" value="Rhodanese"/>
    <property type="match status" value="1"/>
</dbReference>
<accession>A0A1D1VDJ4</accession>
<protein>
    <recommendedName>
        <fullName evidence="2">Rhodanese domain-containing protein</fullName>
    </recommendedName>
</protein>
<dbReference type="SMART" id="SM00450">
    <property type="entry name" value="RHOD"/>
    <property type="match status" value="1"/>
</dbReference>
<dbReference type="GO" id="GO:2001244">
    <property type="term" value="P:positive regulation of intrinsic apoptotic signaling pathway"/>
    <property type="evidence" value="ECO:0007669"/>
    <property type="project" value="TreeGrafter"/>
</dbReference>
<reference evidence="3 4" key="1">
    <citation type="journal article" date="2016" name="Nat. Commun.">
        <title>Extremotolerant tardigrade genome and improved radiotolerance of human cultured cells by tardigrade-unique protein.</title>
        <authorList>
            <person name="Hashimoto T."/>
            <person name="Horikawa D.D."/>
            <person name="Saito Y."/>
            <person name="Kuwahara H."/>
            <person name="Kozuka-Hata H."/>
            <person name="Shin-I T."/>
            <person name="Minakuchi Y."/>
            <person name="Ohishi K."/>
            <person name="Motoyama A."/>
            <person name="Aizu T."/>
            <person name="Enomoto A."/>
            <person name="Kondo K."/>
            <person name="Tanaka S."/>
            <person name="Hara Y."/>
            <person name="Koshikawa S."/>
            <person name="Sagara H."/>
            <person name="Miura T."/>
            <person name="Yokobori S."/>
            <person name="Miyagawa K."/>
            <person name="Suzuki Y."/>
            <person name="Kubo T."/>
            <person name="Oyama M."/>
            <person name="Kohara Y."/>
            <person name="Fujiyama A."/>
            <person name="Arakawa K."/>
            <person name="Katayama T."/>
            <person name="Toyoda A."/>
            <person name="Kunieda T."/>
        </authorList>
    </citation>
    <scope>NUCLEOTIDE SEQUENCE [LARGE SCALE GENOMIC DNA]</scope>
    <source>
        <strain evidence="3 4">YOKOZUNA-1</strain>
    </source>
</reference>
<dbReference type="Proteomes" id="UP000186922">
    <property type="component" value="Unassembled WGS sequence"/>
</dbReference>
<evidence type="ECO:0000313" key="4">
    <source>
        <dbReference type="Proteomes" id="UP000186922"/>
    </source>
</evidence>
<dbReference type="InterPro" id="IPR029021">
    <property type="entry name" value="Prot-tyrosine_phosphatase-like"/>
</dbReference>
<dbReference type="GO" id="GO:0019903">
    <property type="term" value="F:protein phosphatase binding"/>
    <property type="evidence" value="ECO:0007669"/>
    <property type="project" value="TreeGrafter"/>
</dbReference>
<feature type="region of interest" description="Disordered" evidence="1">
    <location>
        <begin position="506"/>
        <end position="532"/>
    </location>
</feature>